<proteinExistence type="predicted"/>
<sequence length="103" mass="11677">MYGAYETERNVLFAGSERIRGSWRQAVAAMRTRGRLRHRQRRSNSISIGRVCLRRRAAPDMQLQPAAASLGATMFLPGAAQRRMDRIQAEIIIKRFSCRLATG</sequence>
<evidence type="ECO:0000313" key="2">
    <source>
        <dbReference type="Proteomes" id="UP000054563"/>
    </source>
</evidence>
<reference evidence="2" key="1">
    <citation type="journal article" date="2010" name="Genome Res.">
        <title>Population genomic sequencing of Coccidioides fungi reveals recent hybridization and transposon control.</title>
        <authorList>
            <person name="Neafsey D.E."/>
            <person name="Barker B.M."/>
            <person name="Sharpton T.J."/>
            <person name="Stajich J.E."/>
            <person name="Park D.J."/>
            <person name="Whiston E."/>
            <person name="Hung C.-Y."/>
            <person name="McMahan C."/>
            <person name="White J."/>
            <person name="Sykes S."/>
            <person name="Heiman D."/>
            <person name="Young S."/>
            <person name="Zeng Q."/>
            <person name="Abouelleil A."/>
            <person name="Aftuck L."/>
            <person name="Bessette D."/>
            <person name="Brown A."/>
            <person name="FitzGerald M."/>
            <person name="Lui A."/>
            <person name="Macdonald J.P."/>
            <person name="Priest M."/>
            <person name="Orbach M.J."/>
            <person name="Galgiani J.N."/>
            <person name="Kirkland T.N."/>
            <person name="Cole G.T."/>
            <person name="Birren B.W."/>
            <person name="Henn M.R."/>
            <person name="Taylor J.W."/>
            <person name="Rounsley S.D."/>
        </authorList>
    </citation>
    <scope>NUCLEOTIDE SEQUENCE [LARGE SCALE GENOMIC DNA]</scope>
    <source>
        <strain evidence="2">H538.4</strain>
    </source>
</reference>
<gene>
    <name evidence="1" type="ORF">CIHG_02556</name>
</gene>
<name>A0A0J8RIV2_COCIT</name>
<dbReference type="AlphaFoldDB" id="A0A0J8RIV2"/>
<dbReference type="Proteomes" id="UP000054563">
    <property type="component" value="Unassembled WGS sequence"/>
</dbReference>
<dbReference type="VEuPathDB" id="FungiDB:CIHG_02556"/>
<evidence type="ECO:0000313" key="1">
    <source>
        <dbReference type="EMBL" id="KMU84772.1"/>
    </source>
</evidence>
<dbReference type="EMBL" id="DS016986">
    <property type="protein sequence ID" value="KMU84772.1"/>
    <property type="molecule type" value="Genomic_DNA"/>
</dbReference>
<organism evidence="1 2">
    <name type="scientific">Coccidioides immitis H538.4</name>
    <dbReference type="NCBI Taxonomy" id="396776"/>
    <lineage>
        <taxon>Eukaryota</taxon>
        <taxon>Fungi</taxon>
        <taxon>Dikarya</taxon>
        <taxon>Ascomycota</taxon>
        <taxon>Pezizomycotina</taxon>
        <taxon>Eurotiomycetes</taxon>
        <taxon>Eurotiomycetidae</taxon>
        <taxon>Onygenales</taxon>
        <taxon>Onygenaceae</taxon>
        <taxon>Coccidioides</taxon>
    </lineage>
</organism>
<accession>A0A0J8RIV2</accession>
<protein>
    <submittedName>
        <fullName evidence="1">Uncharacterized protein</fullName>
    </submittedName>
</protein>